<dbReference type="SUPFAM" id="SSF103039">
    <property type="entry name" value="CheC-like"/>
    <property type="match status" value="1"/>
</dbReference>
<gene>
    <name evidence="3" type="primary">cheC</name>
    <name evidence="3" type="ordered locus">TGAM_1528</name>
</gene>
<keyword evidence="4" id="KW-1185">Reference proteome</keyword>
<dbReference type="eggNOG" id="arCOG02381">
    <property type="taxonomic scope" value="Archaea"/>
</dbReference>
<name>C5A718_THEGJ</name>
<dbReference type="GO" id="GO:0006935">
    <property type="term" value="P:chemotaxis"/>
    <property type="evidence" value="ECO:0007669"/>
    <property type="project" value="UniProtKB-KW"/>
</dbReference>
<dbReference type="KEGG" id="tga:TGAM_1528"/>
<evidence type="ECO:0000313" key="4">
    <source>
        <dbReference type="Proteomes" id="UP000001488"/>
    </source>
</evidence>
<dbReference type="HOGENOM" id="CLU_1357974_0_0_2"/>
<reference evidence="3 4" key="1">
    <citation type="journal article" date="2007" name="Genome Biol.">
        <title>Genome analysis and genome-wide proteomics of Thermococcus gammatolerans, the most radioresistant organism known amongst the Archaea.</title>
        <authorList>
            <person name="Zivanovic Y."/>
            <person name="Armengaud J."/>
            <person name="Lagorce A."/>
            <person name="Leplat C."/>
            <person name="Guerin P."/>
            <person name="Dutertre M."/>
            <person name="Anthouard V."/>
            <person name="Forterre P."/>
            <person name="Wincker P."/>
            <person name="Confalonieri F."/>
        </authorList>
    </citation>
    <scope>NUCLEOTIDE SEQUENCE [LARGE SCALE GENOMIC DNA]</scope>
    <source>
        <strain evidence="4">DSM 15229 / JCM 11827 / EJ3</strain>
    </source>
</reference>
<dbReference type="OrthoDB" id="100586at2157"/>
<proteinExistence type="predicted"/>
<dbReference type="InterPro" id="IPR028976">
    <property type="entry name" value="CheC-like_sf"/>
</dbReference>
<dbReference type="STRING" id="593117.TGAM_1528"/>
<evidence type="ECO:0000256" key="1">
    <source>
        <dbReference type="ARBA" id="ARBA00022500"/>
    </source>
</evidence>
<evidence type="ECO:0000313" key="3">
    <source>
        <dbReference type="EMBL" id="ACS34030.1"/>
    </source>
</evidence>
<protein>
    <submittedName>
        <fullName evidence="3">Chemotaxis protein CheC-like protein (CheC)</fullName>
    </submittedName>
</protein>
<evidence type="ECO:0000259" key="2">
    <source>
        <dbReference type="Pfam" id="PF04509"/>
    </source>
</evidence>
<dbReference type="Proteomes" id="UP000001488">
    <property type="component" value="Chromosome"/>
</dbReference>
<dbReference type="GO" id="GO:0016787">
    <property type="term" value="F:hydrolase activity"/>
    <property type="evidence" value="ECO:0007669"/>
    <property type="project" value="InterPro"/>
</dbReference>
<dbReference type="InterPro" id="IPR007597">
    <property type="entry name" value="CheC"/>
</dbReference>
<accession>C5A718</accession>
<dbReference type="AlphaFoldDB" id="C5A718"/>
<dbReference type="GeneID" id="7987330"/>
<dbReference type="RefSeq" id="WP_015859141.1">
    <property type="nucleotide sequence ID" value="NC_012804.1"/>
</dbReference>
<sequence length="201" mass="22438">MKNVRLVGRLLERALRESLAKIDPTGKMELSEFRVISSSDLVIGGLLEGVNFVGFAIGDSPELIMAFDFENSSTIVSRLLKLKKTGILETYNIRELMESLLRELGNVIAGQFASRLSNSLGYELLPSVPFSIKTVDQLERVLNFLGGGKKLPVFVGLVYDEHGGCLEVYIIPSADFFEMLARYPEPFKRTGRRSRGVEYAR</sequence>
<keyword evidence="1" id="KW-0145">Chemotaxis</keyword>
<dbReference type="Gene3D" id="3.40.1550.10">
    <property type="entry name" value="CheC-like"/>
    <property type="match status" value="1"/>
</dbReference>
<dbReference type="EMBL" id="CP001398">
    <property type="protein sequence ID" value="ACS34030.1"/>
    <property type="molecule type" value="Genomic_DNA"/>
</dbReference>
<dbReference type="PaxDb" id="593117-TGAM_1528"/>
<organism evidence="3 4">
    <name type="scientific">Thermococcus gammatolerans (strain DSM 15229 / JCM 11827 / EJ3)</name>
    <dbReference type="NCBI Taxonomy" id="593117"/>
    <lineage>
        <taxon>Archaea</taxon>
        <taxon>Methanobacteriati</taxon>
        <taxon>Methanobacteriota</taxon>
        <taxon>Thermococci</taxon>
        <taxon>Thermococcales</taxon>
        <taxon>Thermococcaceae</taxon>
        <taxon>Thermococcus</taxon>
    </lineage>
</organism>
<dbReference type="Pfam" id="PF04509">
    <property type="entry name" value="CheC"/>
    <property type="match status" value="1"/>
</dbReference>
<feature type="domain" description="CheC-like protein" evidence="2">
    <location>
        <begin position="98"/>
        <end position="130"/>
    </location>
</feature>
<dbReference type="PATRIC" id="fig|593117.10.peg.1531"/>